<dbReference type="PANTHER" id="PTHR34820">
    <property type="entry name" value="INNER MEMBRANE PROTEIN YEBZ"/>
    <property type="match status" value="1"/>
</dbReference>
<dbReference type="Gene3D" id="2.60.40.1220">
    <property type="match status" value="1"/>
</dbReference>
<evidence type="ECO:0000313" key="10">
    <source>
        <dbReference type="Proteomes" id="UP001519331"/>
    </source>
</evidence>
<feature type="chain" id="PRO_5047408461" evidence="7">
    <location>
        <begin position="35"/>
        <end position="234"/>
    </location>
</feature>
<dbReference type="Pfam" id="PF04234">
    <property type="entry name" value="CopC"/>
    <property type="match status" value="1"/>
</dbReference>
<dbReference type="InterPro" id="IPR007348">
    <property type="entry name" value="CopC_dom"/>
</dbReference>
<evidence type="ECO:0000256" key="4">
    <source>
        <dbReference type="ARBA" id="ARBA00023008"/>
    </source>
</evidence>
<proteinExistence type="predicted"/>
<protein>
    <submittedName>
        <fullName evidence="9">Methionine-rich copper-binding protein CopC</fullName>
    </submittedName>
</protein>
<keyword evidence="2" id="KW-0479">Metal-binding</keyword>
<keyword evidence="3 7" id="KW-0732">Signal</keyword>
<feature type="region of interest" description="Disordered" evidence="5">
    <location>
        <begin position="214"/>
        <end position="234"/>
    </location>
</feature>
<dbReference type="SUPFAM" id="SSF81296">
    <property type="entry name" value="E set domains"/>
    <property type="match status" value="1"/>
</dbReference>
<feature type="compositionally biased region" description="Acidic residues" evidence="5">
    <location>
        <begin position="224"/>
        <end position="234"/>
    </location>
</feature>
<keyword evidence="6" id="KW-0472">Membrane</keyword>
<reference evidence="9 10" key="1">
    <citation type="submission" date="2021-03" db="EMBL/GenBank/DDBJ databases">
        <title>Sequencing the genomes of 1000 actinobacteria strains.</title>
        <authorList>
            <person name="Klenk H.-P."/>
        </authorList>
    </citation>
    <scope>NUCLEOTIDE SEQUENCE [LARGE SCALE GENOMIC DNA]</scope>
    <source>
        <strain evidence="9 10">DSM 12544</strain>
    </source>
</reference>
<feature type="transmembrane region" description="Helical" evidence="6">
    <location>
        <begin position="188"/>
        <end position="209"/>
    </location>
</feature>
<evidence type="ECO:0000259" key="8">
    <source>
        <dbReference type="Pfam" id="PF04234"/>
    </source>
</evidence>
<feature type="compositionally biased region" description="Acidic residues" evidence="5">
    <location>
        <begin position="82"/>
        <end position="92"/>
    </location>
</feature>
<evidence type="ECO:0000256" key="7">
    <source>
        <dbReference type="SAM" id="SignalP"/>
    </source>
</evidence>
<feature type="signal peptide" evidence="7">
    <location>
        <begin position="1"/>
        <end position="34"/>
    </location>
</feature>
<dbReference type="InterPro" id="IPR032694">
    <property type="entry name" value="CopC/D"/>
</dbReference>
<comment type="subcellular location">
    <subcellularLocation>
        <location evidence="1">Cell envelope</location>
    </subcellularLocation>
</comment>
<dbReference type="EMBL" id="JAGINX010000001">
    <property type="protein sequence ID" value="MBP2318806.1"/>
    <property type="molecule type" value="Genomic_DNA"/>
</dbReference>
<evidence type="ECO:0000256" key="2">
    <source>
        <dbReference type="ARBA" id="ARBA00022723"/>
    </source>
</evidence>
<name>A0ABS4T671_9MICC</name>
<keyword evidence="6" id="KW-0812">Transmembrane</keyword>
<evidence type="ECO:0000256" key="1">
    <source>
        <dbReference type="ARBA" id="ARBA00004196"/>
    </source>
</evidence>
<feature type="region of interest" description="Disordered" evidence="5">
    <location>
        <begin position="81"/>
        <end position="106"/>
    </location>
</feature>
<comment type="caution">
    <text evidence="9">The sequence shown here is derived from an EMBL/GenBank/DDBJ whole genome shotgun (WGS) entry which is preliminary data.</text>
</comment>
<gene>
    <name evidence="9" type="ORF">JOF45_001825</name>
</gene>
<sequence>MTPTAGARRTPRLLALSGAAALGLTAGVAAPAWAHDTLISSTPEADEVLTESPEEIVLEFSGSGLTQGEDIPNEILVRDEDGQSWESEDPAEVEGNTMTTDLQEPLPNGEYTVLYHVVYSDGHDEELSFEFEVDDPAAAVSEQADADEAEDLTEEEMAEADTPDMVDPASEEDPAAEESSATEDAVPIWAPILFAGAGVLVVITVLVLVRQKMKQAENWQDRSDESDEGDGDHR</sequence>
<dbReference type="PANTHER" id="PTHR34820:SF4">
    <property type="entry name" value="INNER MEMBRANE PROTEIN YEBZ"/>
    <property type="match status" value="1"/>
</dbReference>
<dbReference type="RefSeq" id="WP_210049233.1">
    <property type="nucleotide sequence ID" value="NZ_JAGINX010000001.1"/>
</dbReference>
<dbReference type="Proteomes" id="UP001519331">
    <property type="component" value="Unassembled WGS sequence"/>
</dbReference>
<dbReference type="InterPro" id="IPR014756">
    <property type="entry name" value="Ig_E-set"/>
</dbReference>
<feature type="compositionally biased region" description="Acidic residues" evidence="5">
    <location>
        <begin position="144"/>
        <end position="176"/>
    </location>
</feature>
<evidence type="ECO:0000256" key="3">
    <source>
        <dbReference type="ARBA" id="ARBA00022729"/>
    </source>
</evidence>
<accession>A0ABS4T671</accession>
<evidence type="ECO:0000256" key="5">
    <source>
        <dbReference type="SAM" id="MobiDB-lite"/>
    </source>
</evidence>
<keyword evidence="10" id="KW-1185">Reference proteome</keyword>
<feature type="region of interest" description="Disordered" evidence="5">
    <location>
        <begin position="141"/>
        <end position="183"/>
    </location>
</feature>
<keyword evidence="4" id="KW-0186">Copper</keyword>
<dbReference type="InterPro" id="IPR014755">
    <property type="entry name" value="Cu-Rt/internalin_Ig-like"/>
</dbReference>
<organism evidence="9 10">
    <name type="scientific">Nesterenkonia lacusekhoensis</name>
    <dbReference type="NCBI Taxonomy" id="150832"/>
    <lineage>
        <taxon>Bacteria</taxon>
        <taxon>Bacillati</taxon>
        <taxon>Actinomycetota</taxon>
        <taxon>Actinomycetes</taxon>
        <taxon>Micrococcales</taxon>
        <taxon>Micrococcaceae</taxon>
        <taxon>Nesterenkonia</taxon>
    </lineage>
</organism>
<evidence type="ECO:0000313" key="9">
    <source>
        <dbReference type="EMBL" id="MBP2318806.1"/>
    </source>
</evidence>
<evidence type="ECO:0000256" key="6">
    <source>
        <dbReference type="SAM" id="Phobius"/>
    </source>
</evidence>
<keyword evidence="6" id="KW-1133">Transmembrane helix</keyword>
<feature type="domain" description="CopC" evidence="8">
    <location>
        <begin position="35"/>
        <end position="133"/>
    </location>
</feature>